<dbReference type="PROSITE" id="PS00166">
    <property type="entry name" value="ENOYL_COA_HYDRATASE"/>
    <property type="match status" value="1"/>
</dbReference>
<protein>
    <submittedName>
        <fullName evidence="3">2-(1,2-epoxy-1,2-dihydrophenyl)acetyl-CoA isomerase</fullName>
    </submittedName>
</protein>
<sequence length="261" mass="28766">MPETVQFTKESGVGLITLNRPEVYNAFNQQMGDELVQVLKEAAKDAEVRAVLLTGSGKAFCSGQDLRDRSDANLQTMSLGNSVRTRYNPIIRAIVQMEKPVIASVNGVAAGAGCSLALACDLRIISDRAKFIVAFSRIGLAPDSGASYFLPRLIGFGRAMEIALTGRDVEAQEAVQVGLADRIVPHDQLEEEAFRWARQLAQGPTKAYSLTKRALFYGMEHSWEEALEYEAQMQEIAGKTEDFREGVMAFAEKRKPQFRGK</sequence>
<gene>
    <name evidence="3" type="ORF">JIR001_05310</name>
</gene>
<dbReference type="Gene3D" id="3.90.226.10">
    <property type="entry name" value="2-enoyl-CoA Hydratase, Chain A, domain 1"/>
    <property type="match status" value="1"/>
</dbReference>
<dbReference type="InterPro" id="IPR001753">
    <property type="entry name" value="Enoyl-CoA_hydra/iso"/>
</dbReference>
<dbReference type="InterPro" id="IPR018376">
    <property type="entry name" value="Enoyl-CoA_hyd/isom_CS"/>
</dbReference>
<dbReference type="KEGG" id="pabs:JIR001_05310"/>
<evidence type="ECO:0000313" key="4">
    <source>
        <dbReference type="Proteomes" id="UP000677436"/>
    </source>
</evidence>
<evidence type="ECO:0000256" key="2">
    <source>
        <dbReference type="RuleBase" id="RU003707"/>
    </source>
</evidence>
<proteinExistence type="inferred from homology"/>
<evidence type="ECO:0000313" key="3">
    <source>
        <dbReference type="EMBL" id="BCU80748.1"/>
    </source>
</evidence>
<dbReference type="Pfam" id="PF00378">
    <property type="entry name" value="ECH_1"/>
    <property type="match status" value="1"/>
</dbReference>
<reference evidence="3" key="2">
    <citation type="journal article" date="2021" name="Microbiol. Resour. Announc.">
        <title>Complete Genome Sequence of Polycladomyces abyssicola JIR-001T, Isolated from Hemipelagic Sediment in Deep Seawater.</title>
        <authorList>
            <person name="Tsubouchi T."/>
            <person name="Kaneko Y."/>
        </authorList>
    </citation>
    <scope>NUCLEOTIDE SEQUENCE</scope>
    <source>
        <strain evidence="3">JIR-001</strain>
    </source>
</reference>
<keyword evidence="4" id="KW-1185">Reference proteome</keyword>
<dbReference type="GO" id="GO:0016853">
    <property type="term" value="F:isomerase activity"/>
    <property type="evidence" value="ECO:0007669"/>
    <property type="project" value="UniProtKB-KW"/>
</dbReference>
<dbReference type="AlphaFoldDB" id="A0A8D5ZMX6"/>
<accession>A0A8D5ZMX6</accession>
<dbReference type="SUPFAM" id="SSF52096">
    <property type="entry name" value="ClpP/crotonase"/>
    <property type="match status" value="1"/>
</dbReference>
<dbReference type="RefSeq" id="WP_212774075.1">
    <property type="nucleotide sequence ID" value="NZ_AP024601.1"/>
</dbReference>
<keyword evidence="3" id="KW-0413">Isomerase</keyword>
<dbReference type="InterPro" id="IPR014748">
    <property type="entry name" value="Enoyl-CoA_hydra_C"/>
</dbReference>
<reference evidence="3" key="1">
    <citation type="journal article" date="2013" name="Int. J. Syst. Evol. Microbiol.">
        <title>Polycladomyces abyssicola gen. nov., sp. nov., a thermophilic filamentous bacterium isolated from hemipelagic sediment.</title>
        <authorList>
            <person name="Tsubouchi T."/>
            <person name="Shimane Y."/>
            <person name="Mori K."/>
            <person name="Usui K."/>
            <person name="Hiraki T."/>
            <person name="Tame A."/>
            <person name="Uematsu K."/>
            <person name="Maruyama T."/>
            <person name="Hatada Y."/>
        </authorList>
    </citation>
    <scope>NUCLEOTIDE SEQUENCE</scope>
    <source>
        <strain evidence="3">JIR-001</strain>
    </source>
</reference>
<dbReference type="EMBL" id="AP024601">
    <property type="protein sequence ID" value="BCU80748.1"/>
    <property type="molecule type" value="Genomic_DNA"/>
</dbReference>
<dbReference type="InterPro" id="IPR029045">
    <property type="entry name" value="ClpP/crotonase-like_dom_sf"/>
</dbReference>
<dbReference type="PANTHER" id="PTHR43802">
    <property type="entry name" value="ENOYL-COA HYDRATASE"/>
    <property type="match status" value="1"/>
</dbReference>
<name>A0A8D5ZMX6_9BACL</name>
<dbReference type="Gene3D" id="1.10.12.10">
    <property type="entry name" value="Lyase 2-enoyl-coa Hydratase, Chain A, domain 2"/>
    <property type="match status" value="1"/>
</dbReference>
<dbReference type="CDD" id="cd06558">
    <property type="entry name" value="crotonase-like"/>
    <property type="match status" value="1"/>
</dbReference>
<dbReference type="PANTHER" id="PTHR43802:SF1">
    <property type="entry name" value="IP11341P-RELATED"/>
    <property type="match status" value="1"/>
</dbReference>
<dbReference type="Proteomes" id="UP000677436">
    <property type="component" value="Chromosome"/>
</dbReference>
<comment type="similarity">
    <text evidence="1 2">Belongs to the enoyl-CoA hydratase/isomerase family.</text>
</comment>
<evidence type="ECO:0000256" key="1">
    <source>
        <dbReference type="ARBA" id="ARBA00005254"/>
    </source>
</evidence>
<organism evidence="3 4">
    <name type="scientific">Polycladomyces abyssicola</name>
    <dbReference type="NCBI Taxonomy" id="1125966"/>
    <lineage>
        <taxon>Bacteria</taxon>
        <taxon>Bacillati</taxon>
        <taxon>Bacillota</taxon>
        <taxon>Bacilli</taxon>
        <taxon>Bacillales</taxon>
        <taxon>Thermoactinomycetaceae</taxon>
        <taxon>Polycladomyces</taxon>
    </lineage>
</organism>